<dbReference type="Proteomes" id="UP000737171">
    <property type="component" value="Unassembled WGS sequence"/>
</dbReference>
<dbReference type="RefSeq" id="WP_173122731.1">
    <property type="nucleotide sequence ID" value="NZ_JABRWJ010000003.1"/>
</dbReference>
<reference evidence="2 3" key="1">
    <citation type="submission" date="2020-05" db="EMBL/GenBank/DDBJ databases">
        <title>Aquincola sp. isolate from soil.</title>
        <authorList>
            <person name="Han J."/>
            <person name="Kim D.-U."/>
        </authorList>
    </citation>
    <scope>NUCLEOTIDE SEQUENCE [LARGE SCALE GENOMIC DNA]</scope>
    <source>
        <strain evidence="2 3">S2</strain>
    </source>
</reference>
<feature type="transmembrane region" description="Helical" evidence="1">
    <location>
        <begin position="43"/>
        <end position="62"/>
    </location>
</feature>
<evidence type="ECO:0008006" key="4">
    <source>
        <dbReference type="Google" id="ProtNLM"/>
    </source>
</evidence>
<evidence type="ECO:0000313" key="2">
    <source>
        <dbReference type="EMBL" id="NRF67630.1"/>
    </source>
</evidence>
<protein>
    <recommendedName>
        <fullName evidence="4">DUF3311 domain-containing protein</fullName>
    </recommendedName>
</protein>
<comment type="caution">
    <text evidence="2">The sequence shown here is derived from an EMBL/GenBank/DDBJ whole genome shotgun (WGS) entry which is preliminary data.</text>
</comment>
<organism evidence="2 3">
    <name type="scientific">Pseudaquabacterium terrae</name>
    <dbReference type="NCBI Taxonomy" id="2732868"/>
    <lineage>
        <taxon>Bacteria</taxon>
        <taxon>Pseudomonadati</taxon>
        <taxon>Pseudomonadota</taxon>
        <taxon>Betaproteobacteria</taxon>
        <taxon>Burkholderiales</taxon>
        <taxon>Sphaerotilaceae</taxon>
        <taxon>Pseudaquabacterium</taxon>
    </lineage>
</organism>
<keyword evidence="1" id="KW-0812">Transmembrane</keyword>
<accession>A0ABX2EG98</accession>
<evidence type="ECO:0000256" key="1">
    <source>
        <dbReference type="SAM" id="Phobius"/>
    </source>
</evidence>
<dbReference type="EMBL" id="JABRWJ010000003">
    <property type="protein sequence ID" value="NRF67630.1"/>
    <property type="molecule type" value="Genomic_DNA"/>
</dbReference>
<proteinExistence type="predicted"/>
<evidence type="ECO:0000313" key="3">
    <source>
        <dbReference type="Proteomes" id="UP000737171"/>
    </source>
</evidence>
<keyword evidence="3" id="KW-1185">Reference proteome</keyword>
<gene>
    <name evidence="2" type="ORF">HLB44_11600</name>
</gene>
<name>A0ABX2EG98_9BURK</name>
<feature type="transmembrane region" description="Helical" evidence="1">
    <location>
        <begin position="12"/>
        <end position="31"/>
    </location>
</feature>
<sequence>MSTHRLIKAQRLVALFVFGCLMFSYPLLSLFNVGGTVLGIPLLYAYLFAVWALLIVLMILAVERGS</sequence>
<keyword evidence="1" id="KW-1133">Transmembrane helix</keyword>
<keyword evidence="1" id="KW-0472">Membrane</keyword>